<evidence type="ECO:0000313" key="5">
    <source>
        <dbReference type="EMBL" id="KAG0668213.1"/>
    </source>
</evidence>
<dbReference type="InterPro" id="IPR039883">
    <property type="entry name" value="Fcf2/DNTTIP2"/>
</dbReference>
<evidence type="ECO:0000259" key="4">
    <source>
        <dbReference type="Pfam" id="PF08698"/>
    </source>
</evidence>
<evidence type="ECO:0000256" key="3">
    <source>
        <dbReference type="SAM" id="MobiDB-lite"/>
    </source>
</evidence>
<dbReference type="InterPro" id="IPR014810">
    <property type="entry name" value="Fcf2_C"/>
</dbReference>
<organism evidence="5 6">
    <name type="scientific">Maudiozyma exigua</name>
    <name type="common">Yeast</name>
    <name type="synonym">Kazachstania exigua</name>
    <dbReference type="NCBI Taxonomy" id="34358"/>
    <lineage>
        <taxon>Eukaryota</taxon>
        <taxon>Fungi</taxon>
        <taxon>Dikarya</taxon>
        <taxon>Ascomycota</taxon>
        <taxon>Saccharomycotina</taxon>
        <taxon>Saccharomycetes</taxon>
        <taxon>Saccharomycetales</taxon>
        <taxon>Saccharomycetaceae</taxon>
        <taxon>Maudiozyma</taxon>
    </lineage>
</organism>
<gene>
    <name evidence="5" type="ORF">C6P45_004914</name>
</gene>
<name>A0A9P7BB96_MAUEX</name>
<feature type="domain" description="Fcf2 pre-rRNA processing C-terminal" evidence="4">
    <location>
        <begin position="100"/>
        <end position="194"/>
    </location>
</feature>
<dbReference type="GO" id="GO:0005730">
    <property type="term" value="C:nucleolus"/>
    <property type="evidence" value="ECO:0007669"/>
    <property type="project" value="UniProtKB-SubCell"/>
</dbReference>
<feature type="compositionally biased region" description="Polar residues" evidence="3">
    <location>
        <begin position="19"/>
        <end position="34"/>
    </location>
</feature>
<keyword evidence="2" id="KW-0539">Nucleus</keyword>
<comment type="caution">
    <text evidence="5">The sequence shown here is derived from an EMBL/GenBank/DDBJ whole genome shotgun (WGS) entry which is preliminary data.</text>
</comment>
<dbReference type="PANTHER" id="PTHR21686">
    <property type="entry name" value="DEOXYNUCLEOTIDYLTRANSFERASE TERMINAL-INTERACTING PROTEIN 2"/>
    <property type="match status" value="1"/>
</dbReference>
<evidence type="ECO:0000313" key="6">
    <source>
        <dbReference type="Proteomes" id="UP000750334"/>
    </source>
</evidence>
<feature type="compositionally biased region" description="Basic residues" evidence="3">
    <location>
        <begin position="204"/>
        <end position="220"/>
    </location>
</feature>
<comment type="subcellular location">
    <subcellularLocation>
        <location evidence="1">Nucleus</location>
        <location evidence="1">Nucleolus</location>
    </subcellularLocation>
</comment>
<dbReference type="PANTHER" id="PTHR21686:SF12">
    <property type="entry name" value="DEOXYNUCLEOTIDYLTRANSFERASE TERMINAL-INTERACTING PROTEIN 2"/>
    <property type="match status" value="1"/>
</dbReference>
<proteinExistence type="predicted"/>
<feature type="region of interest" description="Disordered" evidence="3">
    <location>
        <begin position="199"/>
        <end position="220"/>
    </location>
</feature>
<dbReference type="GO" id="GO:0006396">
    <property type="term" value="P:RNA processing"/>
    <property type="evidence" value="ECO:0007669"/>
    <property type="project" value="TreeGrafter"/>
</dbReference>
<dbReference type="AlphaFoldDB" id="A0A9P7BB96"/>
<accession>A0A9P7BB96</accession>
<evidence type="ECO:0000256" key="1">
    <source>
        <dbReference type="ARBA" id="ARBA00004604"/>
    </source>
</evidence>
<feature type="region of interest" description="Disordered" evidence="3">
    <location>
        <begin position="18"/>
        <end position="47"/>
    </location>
</feature>
<sequence>MSLDSSIDELFGELKKTIKATTASPQDVSSTSHQGDLDDNDNVVSLDNDKKDTETIFREIEVSMNKLPKLDNTFDTLAMKKTRIVPNDKSHQVKEKMAKNEQIQNDWFTMPKPSDNKRKELQRDLTLIKHRAALDPKRHYKKDKWIIPERFSVGTIIESKNEFYSIRIKNKERKSTIMESLMSDDTSNKYFKRKFTEIQDQKSSGRRGHYNKNKAMRKRY</sequence>
<dbReference type="GO" id="GO:0003723">
    <property type="term" value="F:RNA binding"/>
    <property type="evidence" value="ECO:0007669"/>
    <property type="project" value="TreeGrafter"/>
</dbReference>
<dbReference type="EMBL" id="PUHR01000075">
    <property type="protein sequence ID" value="KAG0668213.1"/>
    <property type="molecule type" value="Genomic_DNA"/>
</dbReference>
<dbReference type="Proteomes" id="UP000750334">
    <property type="component" value="Unassembled WGS sequence"/>
</dbReference>
<evidence type="ECO:0000256" key="2">
    <source>
        <dbReference type="ARBA" id="ARBA00023242"/>
    </source>
</evidence>
<protein>
    <recommendedName>
        <fullName evidence="4">Fcf2 pre-rRNA processing C-terminal domain-containing protein</fullName>
    </recommendedName>
</protein>
<keyword evidence="6" id="KW-1185">Reference proteome</keyword>
<reference evidence="5 6" key="1">
    <citation type="submission" date="2020-11" db="EMBL/GenBank/DDBJ databases">
        <title>Kefir isolates.</title>
        <authorList>
            <person name="Marcisauskas S."/>
            <person name="Kim Y."/>
            <person name="Blasche S."/>
        </authorList>
    </citation>
    <scope>NUCLEOTIDE SEQUENCE [LARGE SCALE GENOMIC DNA]</scope>
    <source>
        <strain evidence="5 6">OG2</strain>
    </source>
</reference>
<dbReference type="Pfam" id="PF08698">
    <property type="entry name" value="Fcf2"/>
    <property type="match status" value="1"/>
</dbReference>
<dbReference type="OrthoDB" id="427886at2759"/>